<keyword evidence="1" id="KW-0238">DNA-binding</keyword>
<accession>A0ABQ6A9N1</accession>
<evidence type="ECO:0000313" key="2">
    <source>
        <dbReference type="EMBL" id="GLR68914.1"/>
    </source>
</evidence>
<keyword evidence="1" id="KW-0235">DNA replication</keyword>
<comment type="function">
    <text evidence="1">The RecF protein is involved in DNA metabolism; it is required for DNA replication and normal SOS inducibility. RecF binds preferentially to single-stranded, linear DNA. It also seems to bind ATP.</text>
</comment>
<dbReference type="InterPro" id="IPR027417">
    <property type="entry name" value="P-loop_NTPase"/>
</dbReference>
<dbReference type="InterPro" id="IPR018078">
    <property type="entry name" value="DNA-binding_RecF_CS"/>
</dbReference>
<dbReference type="InterPro" id="IPR001238">
    <property type="entry name" value="DNA-binding_RecF"/>
</dbReference>
<comment type="caution">
    <text evidence="2">The sequence shown here is derived from an EMBL/GenBank/DDBJ whole genome shotgun (WGS) entry which is preliminary data.</text>
</comment>
<keyword evidence="3" id="KW-1185">Reference proteome</keyword>
<comment type="caution">
    <text evidence="1">Lacks conserved residue(s) required for the propagation of feature annotation.</text>
</comment>
<keyword evidence="1" id="KW-0547">Nucleotide-binding</keyword>
<reference evidence="3" key="1">
    <citation type="journal article" date="2019" name="Int. J. Syst. Evol. Microbiol.">
        <title>The Global Catalogue of Microorganisms (GCM) 10K type strain sequencing project: providing services to taxonomists for standard genome sequencing and annotation.</title>
        <authorList>
            <consortium name="The Broad Institute Genomics Platform"/>
            <consortium name="The Broad Institute Genome Sequencing Center for Infectious Disease"/>
            <person name="Wu L."/>
            <person name="Ma J."/>
        </authorList>
    </citation>
    <scope>NUCLEOTIDE SEQUENCE [LARGE SCALE GENOMIC DNA]</scope>
    <source>
        <strain evidence="3">NBRC 112502</strain>
    </source>
</reference>
<dbReference type="HAMAP" id="MF_00365">
    <property type="entry name" value="RecF"/>
    <property type="match status" value="1"/>
</dbReference>
<keyword evidence="1" id="KW-0234">DNA repair</keyword>
<dbReference type="PROSITE" id="PS00617">
    <property type="entry name" value="RECF_1"/>
    <property type="match status" value="1"/>
</dbReference>
<name>A0ABQ6A9N1_9PROT</name>
<sequence>MEGAPERRVFMLDGAKPRSQSEIAERLAAVWLTPQMDRLFTDTASGRRKFLDRLVIALEPHHAREIAAFESAAAQRNRLLAENPDPLWLDGLEDSCARHAVAATATRAALIAQLNATLASGAAAPFPLVRLGLNCAIAEKLRAAPAVEVEDALRAAYKSARAQDTAQRGASLGPQKADLLITDAATARPAALSSTGQQKSMLIGIVLGHAALIAATRGAAPLLLLDEPLVHLDAAHRAALFAALTTLNLAAWITGTDIEPFAGLQAACYRIHEGVIAPL</sequence>
<evidence type="ECO:0000256" key="1">
    <source>
        <dbReference type="HAMAP-Rule" id="MF_00365"/>
    </source>
</evidence>
<keyword evidence="1" id="KW-0742">SOS response</keyword>
<comment type="similarity">
    <text evidence="1">Belongs to the RecF family.</text>
</comment>
<dbReference type="SUPFAM" id="SSF52540">
    <property type="entry name" value="P-loop containing nucleoside triphosphate hydrolases"/>
    <property type="match status" value="1"/>
</dbReference>
<dbReference type="Gene3D" id="1.20.1050.90">
    <property type="entry name" value="RecF/RecN/SMC, N-terminal domain"/>
    <property type="match status" value="1"/>
</dbReference>
<gene>
    <name evidence="1" type="primary">recF</name>
    <name evidence="2" type="ORF">GCM10010909_35960</name>
</gene>
<organism evidence="2 3">
    <name type="scientific">Acidocella aquatica</name>
    <dbReference type="NCBI Taxonomy" id="1922313"/>
    <lineage>
        <taxon>Bacteria</taxon>
        <taxon>Pseudomonadati</taxon>
        <taxon>Pseudomonadota</taxon>
        <taxon>Alphaproteobacteria</taxon>
        <taxon>Acetobacterales</taxon>
        <taxon>Acidocellaceae</taxon>
        <taxon>Acidocella</taxon>
    </lineage>
</organism>
<dbReference type="EMBL" id="BSOS01000099">
    <property type="protein sequence ID" value="GLR68914.1"/>
    <property type="molecule type" value="Genomic_DNA"/>
</dbReference>
<keyword evidence="1" id="KW-0227">DNA damage</keyword>
<keyword evidence="1" id="KW-0963">Cytoplasm</keyword>
<comment type="subcellular location">
    <subcellularLocation>
        <location evidence="1">Cytoplasm</location>
    </subcellularLocation>
</comment>
<protein>
    <recommendedName>
        <fullName evidence="1">DNA replication and repair protein RecF</fullName>
    </recommendedName>
</protein>
<proteinExistence type="inferred from homology"/>
<dbReference type="InterPro" id="IPR042174">
    <property type="entry name" value="RecF_2"/>
</dbReference>
<keyword evidence="1" id="KW-0067">ATP-binding</keyword>
<evidence type="ECO:0000313" key="3">
    <source>
        <dbReference type="Proteomes" id="UP001156641"/>
    </source>
</evidence>
<dbReference type="Proteomes" id="UP001156641">
    <property type="component" value="Unassembled WGS sequence"/>
</dbReference>